<accession>A0ABU5FBW0</accession>
<evidence type="ECO:0000256" key="1">
    <source>
        <dbReference type="SAM" id="MobiDB-lite"/>
    </source>
</evidence>
<organism evidence="3 4">
    <name type="scientific">Gemmata algarum</name>
    <dbReference type="NCBI Taxonomy" id="2975278"/>
    <lineage>
        <taxon>Bacteria</taxon>
        <taxon>Pseudomonadati</taxon>
        <taxon>Planctomycetota</taxon>
        <taxon>Planctomycetia</taxon>
        <taxon>Gemmatales</taxon>
        <taxon>Gemmataceae</taxon>
        <taxon>Gemmata</taxon>
    </lineage>
</organism>
<comment type="caution">
    <text evidence="3">The sequence shown here is derived from an EMBL/GenBank/DDBJ whole genome shotgun (WGS) entry which is preliminary data.</text>
</comment>
<protein>
    <recommendedName>
        <fullName evidence="2">MoxR-vWA-beta-propeller ternary system domain-containing protein</fullName>
    </recommendedName>
</protein>
<dbReference type="Pfam" id="PF19917">
    <property type="entry name" value="bpX1"/>
    <property type="match status" value="1"/>
</dbReference>
<sequence length="950" mass="101096">MNGLARADSYLTVPPRYGADLGGLWWSSNRDAVERRDGTTLAGADELRAVLDGVFAAPPAPPFMFVLNLLHLMKTGPSGFETLHAAFVGTRGAVSRARNVGLLVAELCNGLPTDGEPVTAADLSTALRTFRLYGEQPRPGPAAEPPLTRTEFESHVSRRLRSFTGSDLAHWLTHGCRPSTAGGPLAKEVEPLPVRVAKLLALARRRERLAGSAALAPSLDAALALPPRGRPPEALPVGGYCDVTTRGEPERLLPGQFALDPDEFVRRFAAHELLYFKREEPHEALRPERVIVLDQGVRTWGRVRHALTSAAVSLAGRGAKGCARVSLYLTSSAARIDLAEADLERVADQLEASDLTPNPNAALVLALHEPGPEAAPRDVILLTHVRSARDPATYADGTCGDGDRVFAVAVDESGAVELGEWAGGAFTSLRSFRVDLEAAEAAKPEEARPHPGPRPSPANPGEWTGDVEPVPFPFRPGLVCEPLQMGFDTGGECLAIVGWNGMVHALALDGTLPEVLPRAHRGGVTLRHVDAVVGVNGGVVLCGRMVQGGEPTVTAAAGRTVTPSSHEVAPASGASEPDVAEQFAAAHYDWSARQVTLHLLGRATAGATWTAQPDLHCVAVRTPEGAGNAVDLATGGLFPDSPRLTEALVSRARLAWARRQQPQSPCDVSTQVSQPEPGSEAGAAPFLLRVNPYVYHLQQAHTTWQAMCPLDDGKPLFDDPAFHRAQLAGSVLALGYTSAGKRRLLLLRGPDGTVLGNVTYPVRSIFTLSPNGQRLARRGTDRSVTVSDTSDPARTVAAAAQAALHDALAVEIAYGPLDLTIIIGCYRHHFQLDGGELMYKVRWGPGEPAAGEPAESVWLLPEAGEPARFPPHLVRHNRQARWRAVVDRFGQVLLYNDGGRLTAAFLVRRERAAAWAPGGVFWGDARLIGGPATPDAARRIGLALLAAHGD</sequence>
<gene>
    <name evidence="3" type="ORF">R5W23_004809</name>
</gene>
<dbReference type="Proteomes" id="UP001272242">
    <property type="component" value="Unassembled WGS sequence"/>
</dbReference>
<feature type="domain" description="MoxR-vWA-beta-propeller ternary system" evidence="2">
    <location>
        <begin position="879"/>
        <end position="943"/>
    </location>
</feature>
<feature type="region of interest" description="Disordered" evidence="1">
    <location>
        <begin position="660"/>
        <end position="680"/>
    </location>
</feature>
<name>A0ABU5FBW0_9BACT</name>
<dbReference type="EMBL" id="JAXBLV010000234">
    <property type="protein sequence ID" value="MDY3563309.1"/>
    <property type="molecule type" value="Genomic_DNA"/>
</dbReference>
<proteinExistence type="predicted"/>
<keyword evidence="4" id="KW-1185">Reference proteome</keyword>
<feature type="compositionally biased region" description="Polar residues" evidence="1">
    <location>
        <begin position="660"/>
        <end position="676"/>
    </location>
</feature>
<evidence type="ECO:0000259" key="2">
    <source>
        <dbReference type="Pfam" id="PF19917"/>
    </source>
</evidence>
<reference evidence="4" key="1">
    <citation type="journal article" date="2023" name="Mar. Drugs">
        <title>Gemmata algarum, a Novel Planctomycete Isolated from an Algal Mat, Displays Antimicrobial Activity.</title>
        <authorList>
            <person name="Kumar G."/>
            <person name="Kallscheuer N."/>
            <person name="Kashif M."/>
            <person name="Ahamad S."/>
            <person name="Jagadeeshwari U."/>
            <person name="Pannikurungottu S."/>
            <person name="Haufschild T."/>
            <person name="Kabuu M."/>
            <person name="Sasikala C."/>
            <person name="Jogler C."/>
            <person name="Ramana C."/>
        </authorList>
    </citation>
    <scope>NUCLEOTIDE SEQUENCE [LARGE SCALE GENOMIC DNA]</scope>
    <source>
        <strain evidence="4">JC673</strain>
    </source>
</reference>
<dbReference type="InterPro" id="IPR045553">
    <property type="entry name" value="bpX1"/>
</dbReference>
<evidence type="ECO:0000313" key="4">
    <source>
        <dbReference type="Proteomes" id="UP001272242"/>
    </source>
</evidence>
<feature type="compositionally biased region" description="Basic and acidic residues" evidence="1">
    <location>
        <begin position="440"/>
        <end position="449"/>
    </location>
</feature>
<evidence type="ECO:0000313" key="3">
    <source>
        <dbReference type="EMBL" id="MDY3563309.1"/>
    </source>
</evidence>
<dbReference type="RefSeq" id="WP_320689529.1">
    <property type="nucleotide sequence ID" value="NZ_JAXBLV010000234.1"/>
</dbReference>
<feature type="region of interest" description="Disordered" evidence="1">
    <location>
        <begin position="440"/>
        <end position="468"/>
    </location>
</feature>